<dbReference type="InterPro" id="IPR044538">
    <property type="entry name" value="Vta1-like"/>
</dbReference>
<feature type="domain" description="Vta1 C-terminal" evidence="11">
    <location>
        <begin position="274"/>
        <end position="310"/>
    </location>
</feature>
<dbReference type="PANTHER" id="PTHR46009">
    <property type="entry name" value="VACUOLAR PROTEIN SORTING-ASSOCIATED PROTEIN VTA1 HOMOLOG"/>
    <property type="match status" value="1"/>
</dbReference>
<proteinExistence type="inferred from homology"/>
<evidence type="ECO:0000256" key="3">
    <source>
        <dbReference type="ARBA" id="ARBA00007895"/>
    </source>
</evidence>
<evidence type="ECO:0000259" key="11">
    <source>
        <dbReference type="Pfam" id="PF18097"/>
    </source>
</evidence>
<dbReference type="Proteomes" id="UP000677054">
    <property type="component" value="Unassembled WGS sequence"/>
</dbReference>
<feature type="compositionally biased region" description="Pro residues" evidence="9">
    <location>
        <begin position="225"/>
        <end position="235"/>
    </location>
</feature>
<evidence type="ECO:0000313" key="13">
    <source>
        <dbReference type="Proteomes" id="UP000677054"/>
    </source>
</evidence>
<keyword evidence="13" id="KW-1185">Reference proteome</keyword>
<feature type="domain" description="Vta1/callose synthase N-terminal" evidence="10">
    <location>
        <begin position="17"/>
        <end position="158"/>
    </location>
</feature>
<keyword evidence="6" id="KW-0967">Endosome</keyword>
<evidence type="ECO:0000256" key="5">
    <source>
        <dbReference type="ARBA" id="ARBA00022490"/>
    </source>
</evidence>
<evidence type="ECO:0008006" key="14">
    <source>
        <dbReference type="Google" id="ProtNLM"/>
    </source>
</evidence>
<keyword evidence="4" id="KW-0813">Transport</keyword>
<dbReference type="Pfam" id="PF04652">
    <property type="entry name" value="Vta1"/>
    <property type="match status" value="1"/>
</dbReference>
<keyword evidence="8" id="KW-0472">Membrane</keyword>
<dbReference type="GO" id="GO:0015031">
    <property type="term" value="P:protein transport"/>
    <property type="evidence" value="ECO:0007669"/>
    <property type="project" value="UniProtKB-KW"/>
</dbReference>
<feature type="compositionally biased region" description="Polar residues" evidence="9">
    <location>
        <begin position="247"/>
        <end position="256"/>
    </location>
</feature>
<dbReference type="OrthoDB" id="391137at2759"/>
<protein>
    <recommendedName>
        <fullName evidence="14">Vacuolar protein sorting-associated protein VTA1-like protein</fullName>
    </recommendedName>
</protein>
<reference evidence="12" key="1">
    <citation type="submission" date="2020-11" db="EMBL/GenBank/DDBJ databases">
        <authorList>
            <person name="Tran Van P."/>
        </authorList>
    </citation>
    <scope>NUCLEOTIDE SEQUENCE</scope>
</reference>
<evidence type="ECO:0000256" key="8">
    <source>
        <dbReference type="ARBA" id="ARBA00023136"/>
    </source>
</evidence>
<evidence type="ECO:0000259" key="10">
    <source>
        <dbReference type="Pfam" id="PF04652"/>
    </source>
</evidence>
<dbReference type="AlphaFoldDB" id="A0A7R8X4U0"/>
<name>A0A7R8X4U0_9CRUS</name>
<evidence type="ECO:0000256" key="1">
    <source>
        <dbReference type="ARBA" id="ARBA00004481"/>
    </source>
</evidence>
<dbReference type="InterPro" id="IPR023175">
    <property type="entry name" value="Vta1/CALS_N_sf"/>
</dbReference>
<dbReference type="InterPro" id="IPR041212">
    <property type="entry name" value="Vta1_C"/>
</dbReference>
<evidence type="ECO:0000256" key="6">
    <source>
        <dbReference type="ARBA" id="ARBA00022753"/>
    </source>
</evidence>
<organism evidence="12">
    <name type="scientific">Darwinula stevensoni</name>
    <dbReference type="NCBI Taxonomy" id="69355"/>
    <lineage>
        <taxon>Eukaryota</taxon>
        <taxon>Metazoa</taxon>
        <taxon>Ecdysozoa</taxon>
        <taxon>Arthropoda</taxon>
        <taxon>Crustacea</taxon>
        <taxon>Oligostraca</taxon>
        <taxon>Ostracoda</taxon>
        <taxon>Podocopa</taxon>
        <taxon>Podocopida</taxon>
        <taxon>Darwinulocopina</taxon>
        <taxon>Darwinuloidea</taxon>
        <taxon>Darwinulidae</taxon>
        <taxon>Darwinula</taxon>
    </lineage>
</organism>
<dbReference type="Gene3D" id="1.25.40.270">
    <property type="entry name" value="Vacuolar protein sorting-associated protein vta1"/>
    <property type="match status" value="1"/>
</dbReference>
<evidence type="ECO:0000256" key="9">
    <source>
        <dbReference type="SAM" id="MobiDB-lite"/>
    </source>
</evidence>
<keyword evidence="5" id="KW-0963">Cytoplasm</keyword>
<evidence type="ECO:0000256" key="2">
    <source>
        <dbReference type="ARBA" id="ARBA00004496"/>
    </source>
</evidence>
<evidence type="ECO:0000313" key="12">
    <source>
        <dbReference type="EMBL" id="CAD7240554.1"/>
    </source>
</evidence>
<keyword evidence="7" id="KW-0653">Protein transport</keyword>
<gene>
    <name evidence="12" type="ORF">DSTB1V02_LOCUS575</name>
</gene>
<evidence type="ECO:0000256" key="4">
    <source>
        <dbReference type="ARBA" id="ARBA00022448"/>
    </source>
</evidence>
<dbReference type="GO" id="GO:0032511">
    <property type="term" value="P:late endosome to vacuole transport via multivesicular body sorting pathway"/>
    <property type="evidence" value="ECO:0007669"/>
    <property type="project" value="InterPro"/>
</dbReference>
<dbReference type="GO" id="GO:0010008">
    <property type="term" value="C:endosome membrane"/>
    <property type="evidence" value="ECO:0007669"/>
    <property type="project" value="UniProtKB-SubCell"/>
</dbReference>
<accession>A0A7R8X4U0</accession>
<dbReference type="EMBL" id="CAJPEV010000041">
    <property type="protein sequence ID" value="CAG0879410.1"/>
    <property type="molecule type" value="Genomic_DNA"/>
</dbReference>
<comment type="subcellular location">
    <subcellularLocation>
        <location evidence="2">Cytoplasm</location>
    </subcellularLocation>
    <subcellularLocation>
        <location evidence="1">Endosome membrane</location>
        <topology evidence="1">Peripheral membrane protein</topology>
    </subcellularLocation>
</comment>
<comment type="similarity">
    <text evidence="3">Belongs to the VTA1 family.</text>
</comment>
<dbReference type="PANTHER" id="PTHR46009:SF1">
    <property type="entry name" value="VACUOLAR PROTEIN SORTING-ASSOCIATED PROTEIN VTA1 HOMOLOG"/>
    <property type="match status" value="1"/>
</dbReference>
<dbReference type="InterPro" id="IPR039431">
    <property type="entry name" value="Vta1/CALS_N"/>
</dbReference>
<dbReference type="Pfam" id="PF18097">
    <property type="entry name" value="Vta1_C"/>
    <property type="match status" value="1"/>
</dbReference>
<sequence>MAGTPTLPAIPPVLKPLQHHLKTATEHDQRDPVIGYWCRLHALQTGLKIDRKSKESLTLLTAIMEWLEKFKQAHKENEAVTNDVVAQAHIENYAIKLFLYADSEDRMARFNKNVVKAFYTAGLLFDVLTEFGELTEENAHHRKYAKWKAAYIHNCLKNGETPVPGPAGEEDETAENEFGTGIGEGRTNENFQRPQDLGFGGSQPPYPSNFGGFLPQPPVGSGTIPPHPSPSPSRPGNPSSLGEQHPQMWNSGATEPTSDKPGPLAASGVELSCDAVAKAQKYCKFAQSALNYEDVPTAVENLQKALHLLQTGQDS</sequence>
<dbReference type="EMBL" id="LR899558">
    <property type="protein sequence ID" value="CAD7240554.1"/>
    <property type="molecule type" value="Genomic_DNA"/>
</dbReference>
<evidence type="ECO:0000256" key="7">
    <source>
        <dbReference type="ARBA" id="ARBA00022927"/>
    </source>
</evidence>
<dbReference type="Gene3D" id="1.20.5.420">
    <property type="entry name" value="Immunoglobulin FC, subunit C"/>
    <property type="match status" value="1"/>
</dbReference>
<feature type="region of interest" description="Disordered" evidence="9">
    <location>
        <begin position="162"/>
        <end position="266"/>
    </location>
</feature>
<dbReference type="GO" id="GO:0005771">
    <property type="term" value="C:multivesicular body"/>
    <property type="evidence" value="ECO:0007669"/>
    <property type="project" value="TreeGrafter"/>
</dbReference>